<dbReference type="Proteomes" id="UP001652663">
    <property type="component" value="Chromosome 6"/>
</dbReference>
<dbReference type="GeneID" id="139183501"/>
<feature type="compositionally biased region" description="Basic and acidic residues" evidence="1">
    <location>
        <begin position="317"/>
        <end position="327"/>
    </location>
</feature>
<organism evidence="2 3">
    <name type="scientific">Bos indicus</name>
    <name type="common">Zebu</name>
    <dbReference type="NCBI Taxonomy" id="9915"/>
    <lineage>
        <taxon>Eukaryota</taxon>
        <taxon>Metazoa</taxon>
        <taxon>Chordata</taxon>
        <taxon>Craniata</taxon>
        <taxon>Vertebrata</taxon>
        <taxon>Euteleostomi</taxon>
        <taxon>Mammalia</taxon>
        <taxon>Eutheria</taxon>
        <taxon>Laurasiatheria</taxon>
        <taxon>Artiodactyla</taxon>
        <taxon>Ruminantia</taxon>
        <taxon>Pecora</taxon>
        <taxon>Bovidae</taxon>
        <taxon>Bovinae</taxon>
        <taxon>Bos</taxon>
    </lineage>
</organism>
<sequence length="389" mass="40409">MSHLCFVPKANRTEVSPPWMLPEDGLFAVIPAPVASQSGTQAPRSFALLLPLTVGPRETRRADANLLTLLGGCQVGAPRWPRVLPLPTLATPAAASARRTHLSRASAVQPVRRPKSAPGLGHGQRRGAPAASGASFSRTTRAGGRDTGAGARGDPVVAAVRGCPRAGDFAGGEARLSPPPRGGAEGGAGAGGGDRGGRARRESVSGRGGSRAPTAARSAPVLPRGRVDSESGSPRRSRGGRAGLGKSRGQGRRGPNPEPTSSSTPRPRRALPRASARPVSVRAGAHLRHRLLPAPPRKRGEPSTRTAAGPGRRRPGSRSEDPREEPAPQRSVSPLITPSLFGFASPERMRIHPENAELFSSAFSRASGLQTRALKLSRSPCPLPPRSCT</sequence>
<evidence type="ECO:0000256" key="1">
    <source>
        <dbReference type="SAM" id="MobiDB-lite"/>
    </source>
</evidence>
<feature type="compositionally biased region" description="Basic and acidic residues" evidence="1">
    <location>
        <begin position="195"/>
        <end position="204"/>
    </location>
</feature>
<feature type="region of interest" description="Disordered" evidence="1">
    <location>
        <begin position="100"/>
        <end position="155"/>
    </location>
</feature>
<protein>
    <submittedName>
        <fullName evidence="3">Circumsporozoite protein-like</fullName>
    </submittedName>
</protein>
<evidence type="ECO:0000313" key="2">
    <source>
        <dbReference type="Proteomes" id="UP001652663"/>
    </source>
</evidence>
<proteinExistence type="predicted"/>
<name>A0ABM4SGD0_BOSIN</name>
<evidence type="ECO:0000313" key="3">
    <source>
        <dbReference type="RefSeq" id="XP_070646850.1"/>
    </source>
</evidence>
<feature type="region of interest" description="Disordered" evidence="1">
    <location>
        <begin position="169"/>
        <end position="337"/>
    </location>
</feature>
<accession>A0ABM4SGD0</accession>
<feature type="compositionally biased region" description="Gly residues" evidence="1">
    <location>
        <begin position="183"/>
        <end position="194"/>
    </location>
</feature>
<gene>
    <name evidence="3" type="primary">LOC139183501</name>
</gene>
<keyword evidence="2" id="KW-1185">Reference proteome</keyword>
<reference evidence="3" key="1">
    <citation type="submission" date="2025-08" db="UniProtKB">
        <authorList>
            <consortium name="RefSeq"/>
        </authorList>
    </citation>
    <scope>IDENTIFICATION</scope>
    <source>
        <tissue evidence="3">Blood</tissue>
    </source>
</reference>
<dbReference type="RefSeq" id="XP_070646850.1">
    <property type="nucleotide sequence ID" value="XM_070790749.1"/>
</dbReference>